<evidence type="ECO:0000313" key="2">
    <source>
        <dbReference type="Proteomes" id="UP000244377"/>
    </source>
</evidence>
<dbReference type="EMBL" id="KY744566">
    <property type="protein sequence ID" value="ARB10956.1"/>
    <property type="molecule type" value="Genomic_DNA"/>
</dbReference>
<dbReference type="Pfam" id="PF25675">
    <property type="entry name" value="Phage_nozzle"/>
    <property type="match status" value="1"/>
</dbReference>
<gene>
    <name evidence="1" type="ORF">POP72_040</name>
</gene>
<name>A0A2R2V0V0_9CAUD</name>
<organism evidence="1 2">
    <name type="scientific">Pectobacterium phage POP72</name>
    <dbReference type="NCBI Taxonomy" id="1965269"/>
    <lineage>
        <taxon>Viruses</taxon>
        <taxon>Duplodnaviria</taxon>
        <taxon>Heunggongvirae</taxon>
        <taxon>Uroviricota</taxon>
        <taxon>Caudoviricetes</taxon>
        <taxon>Autographivirales</taxon>
        <taxon>Autosignataviridae</taxon>
        <taxon>Molineuxvirinae</taxon>
        <taxon>Axomammavirus</taxon>
        <taxon>Axomammavirus PP1</taxon>
    </lineage>
</organism>
<protein>
    <submittedName>
        <fullName evidence="1">Tail tubular protein B</fullName>
    </submittedName>
</protein>
<dbReference type="Proteomes" id="UP000244377">
    <property type="component" value="Genome"/>
</dbReference>
<reference evidence="1 2" key="1">
    <citation type="submission" date="2017-03" db="EMBL/GenBank/DDBJ databases">
        <authorList>
            <person name="Afonso C.L."/>
            <person name="Miller P.J."/>
            <person name="Scott M.A."/>
            <person name="Spackman E."/>
            <person name="Goraichik I."/>
            <person name="Dimitrov K.M."/>
            <person name="Suarez D.L."/>
            <person name="Swayne D.E."/>
        </authorList>
    </citation>
    <scope>NUCLEOTIDE SEQUENCE [LARGE SCALE GENOMIC DNA]</scope>
</reference>
<proteinExistence type="predicted"/>
<evidence type="ECO:0000313" key="1">
    <source>
        <dbReference type="EMBL" id="ARB10956.1"/>
    </source>
</evidence>
<dbReference type="InterPro" id="IPR058003">
    <property type="entry name" value="Phage_gp12"/>
</dbReference>
<accession>A0A2R2V0V0</accession>
<sequence length="796" mass="89196">MEVQGSYGRLIHGMSQQPAAVRLDGQVTYQLNTVPDVVDGVQTRPGTEHIAVLSDGYPAMTHFHHYRRGDDIEEYFITTKPNEPPEVFDKAGRKCVVSVDPSVEQYVRNADPYKNIRMLTVADYTFIVNKTVPVRAAPDMTPSVGDTALVFCAFGQYGVSYKIFIGGVQAALYMTPDGSDAGHVVYIKTEHIARILHEQLLLWEGIGDYTTSRDGTTITIKKNDGTEIEVTTEDGSKGKDLVAIKNRTTSTDLLPSRAPSGYKVQINPTGSKPESRYWLEAVPKEGGNLVAWRECLAPDSLVGFNKNTMPHILVRDDIVDGLAHFRLRQGDWVDRDVGDDLTNPFPSFLDQTIGGLFMVQNRLCFSNGEAVAMARTSRFFEFFRPTVLSALATDPIDTYSDASEVYELTDSVSLDGDTVLFSRTAQFLLPGDRALTKENTVMRPTTTFECAPNVPPVATGDSVMFAFTEGSYSGVREFFTDSTTDTKKAQPTTYHVNKLIEGNIRVMEASSNFNRMFVLTDRRQHRVYVYDWLWQGQEKVQSAWHIWEFPEGSVVHSMFYSMERVYVIITRPDGMSYLEVMEMGDPLLGEDDDQNRLDRRVPVRFTYDTFVGVWLSDELPYKPRTETVDAVIGVGGHDAYRGGSFLFSYDADGNRLSTTFDLGEEGGAVTCWVGETYPVELEPSQALIKDSKGRVSYLDVPTVGQVWLNTDKAPPFSVEVTYTKTGRKREISLSNRVGGAITNTGGRVVPHEMTHRVPLRAKSTDVTFRIKVQSPHTFQLRDVEWDGSYNPRRKRM</sequence>